<evidence type="ECO:0000313" key="1">
    <source>
        <dbReference type="EMBL" id="MBA0779629.1"/>
    </source>
</evidence>
<gene>
    <name evidence="1" type="ORF">Gotri_003867</name>
</gene>
<organism evidence="1 2">
    <name type="scientific">Gossypium trilobum</name>
    <dbReference type="NCBI Taxonomy" id="34281"/>
    <lineage>
        <taxon>Eukaryota</taxon>
        <taxon>Viridiplantae</taxon>
        <taxon>Streptophyta</taxon>
        <taxon>Embryophyta</taxon>
        <taxon>Tracheophyta</taxon>
        <taxon>Spermatophyta</taxon>
        <taxon>Magnoliopsida</taxon>
        <taxon>eudicotyledons</taxon>
        <taxon>Gunneridae</taxon>
        <taxon>Pentapetalae</taxon>
        <taxon>rosids</taxon>
        <taxon>malvids</taxon>
        <taxon>Malvales</taxon>
        <taxon>Malvaceae</taxon>
        <taxon>Malvoideae</taxon>
        <taxon>Gossypium</taxon>
    </lineage>
</organism>
<proteinExistence type="predicted"/>
<evidence type="ECO:0000313" key="2">
    <source>
        <dbReference type="Proteomes" id="UP000593568"/>
    </source>
</evidence>
<keyword evidence="2" id="KW-1185">Reference proteome</keyword>
<comment type="caution">
    <text evidence="1">The sequence shown here is derived from an EMBL/GenBank/DDBJ whole genome shotgun (WGS) entry which is preliminary data.</text>
</comment>
<dbReference type="AlphaFoldDB" id="A0A7J9F2U0"/>
<accession>A0A7J9F2U0</accession>
<dbReference type="Proteomes" id="UP000593568">
    <property type="component" value="Unassembled WGS sequence"/>
</dbReference>
<dbReference type="EMBL" id="JABEZW010000011">
    <property type="protein sequence ID" value="MBA0779629.1"/>
    <property type="molecule type" value="Genomic_DNA"/>
</dbReference>
<name>A0A7J9F2U0_9ROSI</name>
<protein>
    <submittedName>
        <fullName evidence="1">Uncharacterized protein</fullName>
    </submittedName>
</protein>
<reference evidence="1 2" key="1">
    <citation type="journal article" date="2019" name="Genome Biol. Evol.">
        <title>Insights into the evolution of the New World diploid cottons (Gossypium, subgenus Houzingenia) based on genome sequencing.</title>
        <authorList>
            <person name="Grover C.E."/>
            <person name="Arick M.A. 2nd"/>
            <person name="Thrash A."/>
            <person name="Conover J.L."/>
            <person name="Sanders W.S."/>
            <person name="Peterson D.G."/>
            <person name="Frelichowski J.E."/>
            <person name="Scheffler J.A."/>
            <person name="Scheffler B.E."/>
            <person name="Wendel J.F."/>
        </authorList>
    </citation>
    <scope>NUCLEOTIDE SEQUENCE [LARGE SCALE GENOMIC DNA]</scope>
    <source>
        <strain evidence="1">8</strain>
        <tissue evidence="1">Leaf</tissue>
    </source>
</reference>
<sequence>MPIWMRWMSRLHCNHRSQTKMVPRFQRRKKKISDGSEQISTSITNAAMLLRGNI</sequence>